<organism evidence="2 3">
    <name type="scientific">Candidatus Zymogenus saltonus</name>
    <dbReference type="NCBI Taxonomy" id="2844893"/>
    <lineage>
        <taxon>Bacteria</taxon>
        <taxon>Deltaproteobacteria</taxon>
        <taxon>Candidatus Zymogenia</taxon>
        <taxon>Candidatus Zymogeniales</taxon>
        <taxon>Candidatus Zymogenaceae</taxon>
        <taxon>Candidatus Zymogenus</taxon>
    </lineage>
</organism>
<dbReference type="PANTHER" id="PTHR43135">
    <property type="entry name" value="ALPHA-D-RIBOSE 1-METHYLPHOSPHONATE 5-TRIPHOSPHATE DIPHOSPHATASE"/>
    <property type="match status" value="1"/>
</dbReference>
<protein>
    <submittedName>
        <fullName evidence="2">Amidohydrolase family protein</fullName>
    </submittedName>
</protein>
<dbReference type="InterPro" id="IPR006680">
    <property type="entry name" value="Amidohydro-rel"/>
</dbReference>
<reference evidence="2" key="1">
    <citation type="journal article" date="2021" name="Environ. Microbiol.">
        <title>Genomic characterization of three novel Desulfobacterota classes expand the metabolic and phylogenetic diversity of the phylum.</title>
        <authorList>
            <person name="Murphy C.L."/>
            <person name="Biggerstaff J."/>
            <person name="Eichhorn A."/>
            <person name="Ewing E."/>
            <person name="Shahan R."/>
            <person name="Soriano D."/>
            <person name="Stewart S."/>
            <person name="VanMol K."/>
            <person name="Walker R."/>
            <person name="Walters P."/>
            <person name="Elshahed M.S."/>
            <person name="Youssef N.H."/>
        </authorList>
    </citation>
    <scope>NUCLEOTIDE SEQUENCE</scope>
    <source>
        <strain evidence="2">Zod_Metabat.24</strain>
    </source>
</reference>
<name>A0A9D8K970_9DELT</name>
<dbReference type="Pfam" id="PF01979">
    <property type="entry name" value="Amidohydro_1"/>
    <property type="match status" value="1"/>
</dbReference>
<dbReference type="AlphaFoldDB" id="A0A9D8K970"/>
<dbReference type="PANTHER" id="PTHR43135:SF3">
    <property type="entry name" value="ALPHA-D-RIBOSE 1-METHYLPHOSPHONATE 5-TRIPHOSPHATE DIPHOSPHATASE"/>
    <property type="match status" value="1"/>
</dbReference>
<evidence type="ECO:0000313" key="3">
    <source>
        <dbReference type="Proteomes" id="UP000809273"/>
    </source>
</evidence>
<dbReference type="GO" id="GO:0016810">
    <property type="term" value="F:hydrolase activity, acting on carbon-nitrogen (but not peptide) bonds"/>
    <property type="evidence" value="ECO:0007669"/>
    <property type="project" value="InterPro"/>
</dbReference>
<dbReference type="EMBL" id="JAFGIX010000003">
    <property type="protein sequence ID" value="MBN1571731.1"/>
    <property type="molecule type" value="Genomic_DNA"/>
</dbReference>
<dbReference type="InterPro" id="IPR011059">
    <property type="entry name" value="Metal-dep_hydrolase_composite"/>
</dbReference>
<dbReference type="Proteomes" id="UP000809273">
    <property type="component" value="Unassembled WGS sequence"/>
</dbReference>
<evidence type="ECO:0000259" key="1">
    <source>
        <dbReference type="Pfam" id="PF01979"/>
    </source>
</evidence>
<proteinExistence type="predicted"/>
<accession>A0A9D8K970</accession>
<dbReference type="InterPro" id="IPR032466">
    <property type="entry name" value="Metal_Hydrolase"/>
</dbReference>
<dbReference type="Gene3D" id="3.20.20.140">
    <property type="entry name" value="Metal-dependent hydrolases"/>
    <property type="match status" value="1"/>
</dbReference>
<dbReference type="SUPFAM" id="SSF51556">
    <property type="entry name" value="Metallo-dependent hydrolases"/>
    <property type="match status" value="1"/>
</dbReference>
<dbReference type="InterPro" id="IPR051781">
    <property type="entry name" value="Metallo-dep_Hydrolase"/>
</dbReference>
<sequence length="505" mass="55885">MSKSKDKSFKGILGLEDVRMLRREFLLSTSFATASLLFGGILPAGCTGPKEKIAPALGKKALHNFLLFDGIENGLKKDKVILIEDDRIIDIETGWDVEKYSGFEPVDLNGLTLIPGLIDNHVHITVPFVRDPTFAAVTSTSAQIERNLLSCILSGVTTVRDVGAFPKKIQGFRDRVNAGDLPGPRILCANSFISTPTGPPEGVPHLNPAVEFFMGGQFVERITTPEEVRMVANEMCDLGADWLKTGYQSVSYTFRSKPTVPSDEYLKALLEVGEKRGKKICMHQPFLEDFLKGVEMGIHTLEHCPNDKLIPEEAIETFIEKDMAILPTMMAFGDALEMKEILAWLTENGRKYLEEEPLRQVMESVKIETSLPYPPDDYLERGYYNYELMVPLFPTLVENVSRLRRMGATVGVGTDLGGTMTGLFGFYHKELEHLSNAGFSNFEILKNATATNAKIIDMADDIGTIEAGKYADFAAVEGDPLSDIGVMKDVKMVMKGGAFILRHQV</sequence>
<reference evidence="2" key="2">
    <citation type="submission" date="2021-01" db="EMBL/GenBank/DDBJ databases">
        <authorList>
            <person name="Hahn C.R."/>
            <person name="Youssef N.H."/>
            <person name="Elshahed M."/>
        </authorList>
    </citation>
    <scope>NUCLEOTIDE SEQUENCE</scope>
    <source>
        <strain evidence="2">Zod_Metabat.24</strain>
    </source>
</reference>
<feature type="domain" description="Amidohydrolase-related" evidence="1">
    <location>
        <begin position="112"/>
        <end position="497"/>
    </location>
</feature>
<comment type="caution">
    <text evidence="2">The sequence shown here is derived from an EMBL/GenBank/DDBJ whole genome shotgun (WGS) entry which is preliminary data.</text>
</comment>
<evidence type="ECO:0000313" key="2">
    <source>
        <dbReference type="EMBL" id="MBN1571731.1"/>
    </source>
</evidence>
<dbReference type="Gene3D" id="2.30.40.10">
    <property type="entry name" value="Urease, subunit C, domain 1"/>
    <property type="match status" value="1"/>
</dbReference>
<dbReference type="PROSITE" id="PS51318">
    <property type="entry name" value="TAT"/>
    <property type="match status" value="1"/>
</dbReference>
<dbReference type="InterPro" id="IPR006311">
    <property type="entry name" value="TAT_signal"/>
</dbReference>
<dbReference type="SUPFAM" id="SSF51338">
    <property type="entry name" value="Composite domain of metallo-dependent hydrolases"/>
    <property type="match status" value="1"/>
</dbReference>
<gene>
    <name evidence="2" type="ORF">JW984_00870</name>
</gene>